<evidence type="ECO:0000256" key="5">
    <source>
        <dbReference type="ARBA" id="ARBA00022832"/>
    </source>
</evidence>
<evidence type="ECO:0000256" key="6">
    <source>
        <dbReference type="ARBA" id="ARBA00022989"/>
    </source>
</evidence>
<dbReference type="GO" id="GO:0006631">
    <property type="term" value="P:fatty acid metabolic process"/>
    <property type="evidence" value="ECO:0007669"/>
    <property type="project" value="UniProtKB-KW"/>
</dbReference>
<feature type="transmembrane region" description="Helical" evidence="11">
    <location>
        <begin position="206"/>
        <end position="225"/>
    </location>
</feature>
<reference evidence="14" key="1">
    <citation type="submission" date="2015-10" db="EMBL/GenBank/DDBJ databases">
        <authorList>
            <person name="Regsiter A."/>
            <person name="william w."/>
        </authorList>
    </citation>
    <scope>NUCLEOTIDE SEQUENCE [LARGE SCALE GENOMIC DNA]</scope>
</reference>
<evidence type="ECO:0000256" key="4">
    <source>
        <dbReference type="ARBA" id="ARBA00022692"/>
    </source>
</evidence>
<keyword evidence="4 11" id="KW-0812">Transmembrane</keyword>
<keyword evidence="7 13" id="KW-0560">Oxidoreductase</keyword>
<keyword evidence="5" id="KW-0276">Fatty acid metabolism</keyword>
<dbReference type="EC" id="1.14.19.-" evidence="13"/>
<dbReference type="RefSeq" id="WP_072720703.1">
    <property type="nucleotide sequence ID" value="NZ_LN889812.1"/>
</dbReference>
<dbReference type="OrthoDB" id="19906at2"/>
<protein>
    <submittedName>
        <fullName evidence="13">Putative fatty-acid desaturase</fullName>
        <ecNumber evidence="13">1.14.19.-</ecNumber>
    </submittedName>
</protein>
<feature type="transmembrane region" description="Helical" evidence="11">
    <location>
        <begin position="47"/>
        <end position="65"/>
    </location>
</feature>
<keyword evidence="8" id="KW-0408">Iron</keyword>
<dbReference type="PANTHER" id="PTHR11351">
    <property type="entry name" value="ACYL-COA DESATURASE"/>
    <property type="match status" value="1"/>
</dbReference>
<keyword evidence="14" id="KW-1185">Reference proteome</keyword>
<comment type="subcellular location">
    <subcellularLocation>
        <location evidence="2">Membrane</location>
        <topology evidence="2">Multi-pass membrane protein</topology>
    </subcellularLocation>
</comment>
<dbReference type="AlphaFoldDB" id="A0A1J1LQF0"/>
<name>A0A1J1LQF0_9CYAN</name>
<dbReference type="GO" id="GO:0016717">
    <property type="term" value="F:oxidoreductase activity, acting on paired donors, with oxidation of a pair of donors resulting in the reduction of molecular oxygen to two molecules of water"/>
    <property type="evidence" value="ECO:0007669"/>
    <property type="project" value="InterPro"/>
</dbReference>
<feature type="transmembrane region" description="Helical" evidence="11">
    <location>
        <begin position="168"/>
        <end position="194"/>
    </location>
</feature>
<keyword evidence="9" id="KW-0443">Lipid metabolism</keyword>
<keyword evidence="6 11" id="KW-1133">Transmembrane helix</keyword>
<keyword evidence="10 11" id="KW-0472">Membrane</keyword>
<evidence type="ECO:0000256" key="11">
    <source>
        <dbReference type="SAM" id="Phobius"/>
    </source>
</evidence>
<comment type="cofactor">
    <cofactor evidence="1">
        <name>Fe(2+)</name>
        <dbReference type="ChEBI" id="CHEBI:29033"/>
    </cofactor>
</comment>
<evidence type="ECO:0000313" key="13">
    <source>
        <dbReference type="EMBL" id="CUR34234.1"/>
    </source>
</evidence>
<evidence type="ECO:0000256" key="8">
    <source>
        <dbReference type="ARBA" id="ARBA00023004"/>
    </source>
</evidence>
<dbReference type="InterPro" id="IPR005804">
    <property type="entry name" value="FA_desaturase_dom"/>
</dbReference>
<dbReference type="GO" id="GO:0016020">
    <property type="term" value="C:membrane"/>
    <property type="evidence" value="ECO:0007669"/>
    <property type="project" value="UniProtKB-SubCell"/>
</dbReference>
<evidence type="ECO:0000256" key="9">
    <source>
        <dbReference type="ARBA" id="ARBA00023098"/>
    </source>
</evidence>
<feature type="transmembrane region" description="Helical" evidence="11">
    <location>
        <begin position="20"/>
        <end position="41"/>
    </location>
</feature>
<gene>
    <name evidence="13" type="ORF">PL9214640241</name>
</gene>
<evidence type="ECO:0000256" key="3">
    <source>
        <dbReference type="ARBA" id="ARBA00008749"/>
    </source>
</evidence>
<dbReference type="CDD" id="cd03505">
    <property type="entry name" value="Delta9-FADS-like"/>
    <property type="match status" value="1"/>
</dbReference>
<evidence type="ECO:0000256" key="1">
    <source>
        <dbReference type="ARBA" id="ARBA00001954"/>
    </source>
</evidence>
<sequence length="310" mass="34855">MQAITIKSDRLKRQQEIHGISNLIIPLSGSVAAVVLAFQIGVSAVDIWLLLIMYFLTAIGVTVGLHRHFAHCAFGANQTVRIILAVLGSMAAEGPLNYWVATHRRHHKYSDTPGDPHSPFVKEEQKLGFLEGVWHSHVGWTFNHELTNTFVFAKDMVRDPMLNRISQLYYLWLFLGVAIPGVIGGVITGTWMGALTGTLWGGFLRIFLQHHLGFWTVGSLAHLLGNRPFETDDYSRNNLWVALFTCGEWHNNHHAFPYAAIHGFHWWQIDVGGFVIRLLEKLGLVWDLKMPTAEAIAAKKRKVSCNEACN</sequence>
<organism evidence="13 14">
    <name type="scientific">Planktothrix tepida PCC 9214</name>
    <dbReference type="NCBI Taxonomy" id="671072"/>
    <lineage>
        <taxon>Bacteria</taxon>
        <taxon>Bacillati</taxon>
        <taxon>Cyanobacteriota</taxon>
        <taxon>Cyanophyceae</taxon>
        <taxon>Oscillatoriophycideae</taxon>
        <taxon>Oscillatoriales</taxon>
        <taxon>Microcoleaceae</taxon>
        <taxon>Planktothrix</taxon>
    </lineage>
</organism>
<evidence type="ECO:0000256" key="10">
    <source>
        <dbReference type="ARBA" id="ARBA00023136"/>
    </source>
</evidence>
<dbReference type="Proteomes" id="UP000184315">
    <property type="component" value="Unassembled WGS sequence"/>
</dbReference>
<proteinExistence type="inferred from homology"/>
<evidence type="ECO:0000256" key="7">
    <source>
        <dbReference type="ARBA" id="ARBA00023002"/>
    </source>
</evidence>
<evidence type="ECO:0000313" key="14">
    <source>
        <dbReference type="Proteomes" id="UP000184315"/>
    </source>
</evidence>
<comment type="similarity">
    <text evidence="3">Belongs to the fatty acid desaturase type 2 family.</text>
</comment>
<dbReference type="EMBL" id="CZDF01000171">
    <property type="protein sequence ID" value="CUR34234.1"/>
    <property type="molecule type" value="Genomic_DNA"/>
</dbReference>
<dbReference type="PRINTS" id="PR00075">
    <property type="entry name" value="FACDDSATRASE"/>
</dbReference>
<accession>A0A1J1LQF0</accession>
<dbReference type="Pfam" id="PF00487">
    <property type="entry name" value="FA_desaturase"/>
    <property type="match status" value="1"/>
</dbReference>
<evidence type="ECO:0000256" key="2">
    <source>
        <dbReference type="ARBA" id="ARBA00004141"/>
    </source>
</evidence>
<feature type="domain" description="Fatty acid desaturase" evidence="12">
    <location>
        <begin position="48"/>
        <end position="269"/>
    </location>
</feature>
<dbReference type="InterPro" id="IPR015876">
    <property type="entry name" value="Acyl-CoA_DS"/>
</dbReference>
<dbReference type="PANTHER" id="PTHR11351:SF3">
    <property type="entry name" value="BLL4393 PROTEIN"/>
    <property type="match status" value="1"/>
</dbReference>
<dbReference type="STRING" id="671072.PL9214640241"/>
<evidence type="ECO:0000259" key="12">
    <source>
        <dbReference type="Pfam" id="PF00487"/>
    </source>
</evidence>